<accession>A0A172XUE6</accession>
<feature type="domain" description="GH3 middle" evidence="1">
    <location>
        <begin position="293"/>
        <end position="351"/>
    </location>
</feature>
<protein>
    <recommendedName>
        <fullName evidence="5">GH3 auxin-responsive promoter</fullName>
    </recommendedName>
</protein>
<dbReference type="Proteomes" id="UP000077824">
    <property type="component" value="Chromosome"/>
</dbReference>
<dbReference type="OrthoDB" id="5678283at2"/>
<dbReference type="RefSeq" id="WP_066753474.1">
    <property type="nucleotide sequence ID" value="NZ_CP015199.1"/>
</dbReference>
<dbReference type="PANTHER" id="PTHR31901:SF9">
    <property type="entry name" value="GH3 DOMAIN-CONTAINING PROTEIN"/>
    <property type="match status" value="1"/>
</dbReference>
<evidence type="ECO:0000313" key="4">
    <source>
        <dbReference type="Proteomes" id="UP000077824"/>
    </source>
</evidence>
<evidence type="ECO:0000259" key="2">
    <source>
        <dbReference type="Pfam" id="PF23572"/>
    </source>
</evidence>
<dbReference type="InterPro" id="IPR042099">
    <property type="entry name" value="ANL_N_sf"/>
</dbReference>
<keyword evidence="4" id="KW-1185">Reference proteome</keyword>
<dbReference type="InterPro" id="IPR055377">
    <property type="entry name" value="GH3_M"/>
</dbReference>
<evidence type="ECO:0000259" key="1">
    <source>
        <dbReference type="Pfam" id="PF23571"/>
    </source>
</evidence>
<dbReference type="EMBL" id="CP015199">
    <property type="protein sequence ID" value="ANF50445.1"/>
    <property type="molecule type" value="Genomic_DNA"/>
</dbReference>
<dbReference type="Pfam" id="PF03321">
    <property type="entry name" value="GH3"/>
    <property type="match status" value="1"/>
</dbReference>
<dbReference type="STRING" id="1685010.A0O34_07900"/>
<evidence type="ECO:0000313" key="3">
    <source>
        <dbReference type="EMBL" id="ANF50445.1"/>
    </source>
</evidence>
<dbReference type="GO" id="GO:0016881">
    <property type="term" value="F:acid-amino acid ligase activity"/>
    <property type="evidence" value="ECO:0007669"/>
    <property type="project" value="TreeGrafter"/>
</dbReference>
<proteinExistence type="predicted"/>
<dbReference type="AlphaFoldDB" id="A0A172XUE6"/>
<organism evidence="3 4">
    <name type="scientific">Chryseobacterium glaciei</name>
    <dbReference type="NCBI Taxonomy" id="1685010"/>
    <lineage>
        <taxon>Bacteria</taxon>
        <taxon>Pseudomonadati</taxon>
        <taxon>Bacteroidota</taxon>
        <taxon>Flavobacteriia</taxon>
        <taxon>Flavobacteriales</taxon>
        <taxon>Weeksellaceae</taxon>
        <taxon>Chryseobacterium group</taxon>
        <taxon>Chryseobacterium</taxon>
    </lineage>
</organism>
<evidence type="ECO:0008006" key="5">
    <source>
        <dbReference type="Google" id="ProtNLM"/>
    </source>
</evidence>
<dbReference type="Pfam" id="PF23572">
    <property type="entry name" value="GH3_C"/>
    <property type="match status" value="1"/>
</dbReference>
<gene>
    <name evidence="3" type="ORF">A0O34_07900</name>
</gene>
<feature type="domain" description="GH3 C-terminal" evidence="2">
    <location>
        <begin position="378"/>
        <end position="489"/>
    </location>
</feature>
<reference evidence="3 4" key="1">
    <citation type="submission" date="2016-04" db="EMBL/GenBank/DDBJ databases">
        <title>Complete Genome Sequence of Chryseobacterium sp. IHBB 10212.</title>
        <authorList>
            <person name="Pal M."/>
            <person name="Swarnkar M.K."/>
            <person name="Kaushal K."/>
            <person name="Chhibber S."/>
            <person name="Singh A.K."/>
            <person name="Gulati A."/>
        </authorList>
    </citation>
    <scope>NUCLEOTIDE SEQUENCE [LARGE SCALE GENOMIC DNA]</scope>
    <source>
        <strain evidence="3 4">IHBB 10212</strain>
    </source>
</reference>
<dbReference type="InterPro" id="IPR004993">
    <property type="entry name" value="GH3"/>
</dbReference>
<dbReference type="GO" id="GO:0005737">
    <property type="term" value="C:cytoplasm"/>
    <property type="evidence" value="ECO:0007669"/>
    <property type="project" value="TreeGrafter"/>
</dbReference>
<dbReference type="InterPro" id="IPR055378">
    <property type="entry name" value="GH3_C"/>
</dbReference>
<sequence length="499" mass="57623">MLNFLKKNIALSWAKKHVRKAEEFKKNAEKNQEDLLLSLIETAKKTLFGREHDFENIHSIQEFQEKVSVADYEDLKPYIERVKKGQANILWTETPEYFAKTSGTTSGAKYIPISKEGMPFQIAGAQSALFHYIAQKNSADFVKGKMIFLQGNPELEEVFGIKTGRLSGIVAHHIPNYLQKNRLPSLETNMIEDWETKVDKIVEETEKENMTLISGIPPWLIMYFEKLIERNGKKIKQLFPNLQLIVTGGVNYEPYRDKMEELLGGKVDIIQTFPASEGFFAFQDDYKKEGLLLLTNHGIFYEFIPLEEYGKPNAKRLTLKEVELNKDYALILTTNSGLWAYSIGDVVRFIDKNPHRILVSGRTKHFTSAFGEHVIAFEVEEAMKATVEKYPAQITEFHLAPEVNPAEGLPYHEWFIEFEKEPENLDLFKNELDEQLRKRNTYYDDLISGNILQKLHISRLKKNAFHEYAKSQGKLGGQNKTPRLANDRKIADLLEIYKF</sequence>
<dbReference type="Gene3D" id="3.40.50.12780">
    <property type="entry name" value="N-terminal domain of ligase-like"/>
    <property type="match status" value="1"/>
</dbReference>
<dbReference type="PANTHER" id="PTHR31901">
    <property type="entry name" value="GH3 DOMAIN-CONTAINING PROTEIN"/>
    <property type="match status" value="1"/>
</dbReference>
<name>A0A172XUE6_9FLAO</name>
<dbReference type="KEGG" id="chh:A0O34_07900"/>
<dbReference type="Pfam" id="PF23571">
    <property type="entry name" value="GH3_M"/>
    <property type="match status" value="1"/>
</dbReference>